<dbReference type="Pfam" id="PF18476">
    <property type="entry name" value="PIN_8"/>
    <property type="match status" value="1"/>
</dbReference>
<sequence length="505" mass="57071">MSGLSEGFEQYLVPDTDEIKAGITRGLVVLDSNVLLELYRFAAPARSELFEVLEKIGERIWIPHQVRVEFHRNRLKVMSSQEESYQEVLKAIGEVRQSQNSVVARIRELAKRVLLPEEARDELVQLVSRGLDDAERVMTQLRAAHSSPGGFAKDPILQRLQSLFEGRVGEPLDEGELSVAREEALRRVEAQEPPGYKDGGKEDPTGDYLVWYQTLKEAAMRNQPLLFVTRDAKEDWFLRLKGQTICGHPDLIAEARDVAGVPAIIMQTQSLLHHARAFLDTDVSEETIRQAESAAAQASRDASRTFLVKESLLETMTDIASRQAEDLRSESERLQRSIDRMVYELDARDQEGKIRDFRERRLSDLRSQAEEVAVELADLQAAVDMLRAKDYSTIRDSARLSWRGRPSRTRMLSLAKSAMRQVEMLQDWALRPSSPASEEATEVSVGAMRVGSRVSHDEHGEARVADIRQTNEENSEVQVELLLPDGTTTWVRFSELRVDGLPGLE</sequence>
<name>A0ABS0JX18_9ACTN</name>
<dbReference type="EMBL" id="JADOTY010000001">
    <property type="protein sequence ID" value="MBG6100741.1"/>
    <property type="molecule type" value="Genomic_DNA"/>
</dbReference>
<dbReference type="InterPro" id="IPR041578">
    <property type="entry name" value="PIN_8"/>
</dbReference>
<dbReference type="Proteomes" id="UP000631791">
    <property type="component" value="Unassembled WGS sequence"/>
</dbReference>
<evidence type="ECO:0000313" key="4">
    <source>
        <dbReference type="Proteomes" id="UP000631791"/>
    </source>
</evidence>
<dbReference type="RefSeq" id="WP_196919824.1">
    <property type="nucleotide sequence ID" value="NZ_JADOTY010000001.1"/>
</dbReference>
<reference evidence="3 4" key="1">
    <citation type="submission" date="2020-11" db="EMBL/GenBank/DDBJ databases">
        <title>Sequencing the genomes of 1000 actinobacteria strains.</title>
        <authorList>
            <person name="Klenk H.-P."/>
        </authorList>
    </citation>
    <scope>NUCLEOTIDE SEQUENCE [LARGE SCALE GENOMIC DNA]</scope>
    <source>
        <strain evidence="3 4">DSM 101695</strain>
    </source>
</reference>
<feature type="coiled-coil region" evidence="1">
    <location>
        <begin position="317"/>
        <end position="389"/>
    </location>
</feature>
<comment type="caution">
    <text evidence="3">The sequence shown here is derived from an EMBL/GenBank/DDBJ whole genome shotgun (WGS) entry which is preliminary data.</text>
</comment>
<evidence type="ECO:0000259" key="2">
    <source>
        <dbReference type="Pfam" id="PF18476"/>
    </source>
</evidence>
<feature type="domain" description="PIN like" evidence="2">
    <location>
        <begin position="27"/>
        <end position="245"/>
    </location>
</feature>
<protein>
    <submittedName>
        <fullName evidence="3">Chaperonin cofactor prefoldin</fullName>
    </submittedName>
</protein>
<keyword evidence="4" id="KW-1185">Reference proteome</keyword>
<gene>
    <name evidence="3" type="ORF">IW249_001155</name>
</gene>
<evidence type="ECO:0000256" key="1">
    <source>
        <dbReference type="SAM" id="Coils"/>
    </source>
</evidence>
<organism evidence="3 4">
    <name type="scientific">Micromonospora vinacea</name>
    <dbReference type="NCBI Taxonomy" id="709878"/>
    <lineage>
        <taxon>Bacteria</taxon>
        <taxon>Bacillati</taxon>
        <taxon>Actinomycetota</taxon>
        <taxon>Actinomycetes</taxon>
        <taxon>Micromonosporales</taxon>
        <taxon>Micromonosporaceae</taxon>
        <taxon>Micromonospora</taxon>
    </lineage>
</organism>
<accession>A0ABS0JX18</accession>
<evidence type="ECO:0000313" key="3">
    <source>
        <dbReference type="EMBL" id="MBG6100741.1"/>
    </source>
</evidence>
<proteinExistence type="predicted"/>
<keyword evidence="1" id="KW-0175">Coiled coil</keyword>